<gene>
    <name evidence="1" type="ORF">AQJ30_34180</name>
</gene>
<evidence type="ECO:0000313" key="1">
    <source>
        <dbReference type="EMBL" id="KUN33259.1"/>
    </source>
</evidence>
<comment type="caution">
    <text evidence="1">The sequence shown here is derived from an EMBL/GenBank/DDBJ whole genome shotgun (WGS) entry which is preliminary data.</text>
</comment>
<dbReference type="EMBL" id="LMWS01000057">
    <property type="protein sequence ID" value="KUN33259.1"/>
    <property type="molecule type" value="Genomic_DNA"/>
</dbReference>
<proteinExistence type="predicted"/>
<dbReference type="Proteomes" id="UP000053271">
    <property type="component" value="Unassembled WGS sequence"/>
</dbReference>
<accession>A0A101QNT3</accession>
<dbReference type="STRING" id="68231.AQJ30_34180"/>
<sequence length="103" mass="11216">MNPGSKGWTAVTQVTASKVLSQMRASGFVDLHDNVVRFLRALALEVGSAVASGKPPPGLPMTIRGVTWYSMAVSNDPVFFNYSIYPGDLQIRVCDLIWVTTIE</sequence>
<evidence type="ECO:0000313" key="2">
    <source>
        <dbReference type="Proteomes" id="UP000053271"/>
    </source>
</evidence>
<dbReference type="AlphaFoldDB" id="A0A101QNT3"/>
<dbReference type="GeneID" id="91429628"/>
<organism evidence="1 2">
    <name type="scientific">Streptomyces longwoodensis</name>
    <dbReference type="NCBI Taxonomy" id="68231"/>
    <lineage>
        <taxon>Bacteria</taxon>
        <taxon>Bacillati</taxon>
        <taxon>Actinomycetota</taxon>
        <taxon>Actinomycetes</taxon>
        <taxon>Kitasatosporales</taxon>
        <taxon>Streptomycetaceae</taxon>
        <taxon>Streptomyces</taxon>
    </lineage>
</organism>
<keyword evidence="2" id="KW-1185">Reference proteome</keyword>
<name>A0A101QNT3_9ACTN</name>
<dbReference type="RefSeq" id="WP_067241623.1">
    <property type="nucleotide sequence ID" value="NZ_KQ948566.1"/>
</dbReference>
<reference evidence="1 2" key="1">
    <citation type="submission" date="2015-10" db="EMBL/GenBank/DDBJ databases">
        <title>Draft genome sequence of Streptomyces longwoodensis DSM 41677, type strain for the species Streptomyces longwoodensis.</title>
        <authorList>
            <person name="Ruckert C."/>
            <person name="Winkler A."/>
            <person name="Kalinowski J."/>
            <person name="Kampfer P."/>
            <person name="Glaeser S."/>
        </authorList>
    </citation>
    <scope>NUCLEOTIDE SEQUENCE [LARGE SCALE GENOMIC DNA]</scope>
    <source>
        <strain evidence="1 2">DSM 41677</strain>
    </source>
</reference>
<protein>
    <submittedName>
        <fullName evidence="1">Uncharacterized protein</fullName>
    </submittedName>
</protein>